<reference evidence="1 2" key="1">
    <citation type="journal article" date="2016" name="Mol. Biol. Evol.">
        <title>Comparative Genomics of Early-Diverging Mushroom-Forming Fungi Provides Insights into the Origins of Lignocellulose Decay Capabilities.</title>
        <authorList>
            <person name="Nagy L.G."/>
            <person name="Riley R."/>
            <person name="Tritt A."/>
            <person name="Adam C."/>
            <person name="Daum C."/>
            <person name="Floudas D."/>
            <person name="Sun H."/>
            <person name="Yadav J.S."/>
            <person name="Pangilinan J."/>
            <person name="Larsson K.H."/>
            <person name="Matsuura K."/>
            <person name="Barry K."/>
            <person name="Labutti K."/>
            <person name="Kuo R."/>
            <person name="Ohm R.A."/>
            <person name="Bhattacharya S.S."/>
            <person name="Shirouzu T."/>
            <person name="Yoshinaga Y."/>
            <person name="Martin F.M."/>
            <person name="Grigoriev I.V."/>
            <person name="Hibbett D.S."/>
        </authorList>
    </citation>
    <scope>NUCLEOTIDE SEQUENCE [LARGE SCALE GENOMIC DNA]</scope>
    <source>
        <strain evidence="1 2">93-53</strain>
    </source>
</reference>
<dbReference type="AlphaFoldDB" id="A0A165AXQ0"/>
<dbReference type="STRING" id="1314785.A0A165AXQ0"/>
<dbReference type="RefSeq" id="XP_040757598.1">
    <property type="nucleotide sequence ID" value="XM_040907435.1"/>
</dbReference>
<name>A0A165AXQ0_9APHY</name>
<proteinExistence type="predicted"/>
<gene>
    <name evidence="1" type="ORF">LAESUDRAFT_718472</name>
</gene>
<dbReference type="OrthoDB" id="339764at2759"/>
<dbReference type="GeneID" id="63824464"/>
<evidence type="ECO:0000313" key="1">
    <source>
        <dbReference type="EMBL" id="KZS99857.1"/>
    </source>
</evidence>
<sequence>MLKRAALFTPAISQFIALSSPSWQCEALTILLRMIFADSSISSIPGSEIGMHLFEVIARFLENLYTTWSEVVGYKNEDVSKLVAHAITQRQVLDLAPGIGHVASADELEHSMHVV</sequence>
<evidence type="ECO:0000313" key="2">
    <source>
        <dbReference type="Proteomes" id="UP000076871"/>
    </source>
</evidence>
<dbReference type="EMBL" id="KV427711">
    <property type="protein sequence ID" value="KZS99857.1"/>
    <property type="molecule type" value="Genomic_DNA"/>
</dbReference>
<accession>A0A165AXQ0</accession>
<organism evidence="1 2">
    <name type="scientific">Laetiporus sulphureus 93-53</name>
    <dbReference type="NCBI Taxonomy" id="1314785"/>
    <lineage>
        <taxon>Eukaryota</taxon>
        <taxon>Fungi</taxon>
        <taxon>Dikarya</taxon>
        <taxon>Basidiomycota</taxon>
        <taxon>Agaricomycotina</taxon>
        <taxon>Agaricomycetes</taxon>
        <taxon>Polyporales</taxon>
        <taxon>Laetiporus</taxon>
    </lineage>
</organism>
<dbReference type="InParanoid" id="A0A165AXQ0"/>
<protein>
    <submittedName>
        <fullName evidence="1">Uncharacterized protein</fullName>
    </submittedName>
</protein>
<keyword evidence="2" id="KW-1185">Reference proteome</keyword>
<dbReference type="Proteomes" id="UP000076871">
    <property type="component" value="Unassembled WGS sequence"/>
</dbReference>